<organism evidence="1 2">
    <name type="scientific">Citrobacter youngae ATCC 29220</name>
    <dbReference type="NCBI Taxonomy" id="500640"/>
    <lineage>
        <taxon>Bacteria</taxon>
        <taxon>Pseudomonadati</taxon>
        <taxon>Pseudomonadota</taxon>
        <taxon>Gammaproteobacteria</taxon>
        <taxon>Enterobacterales</taxon>
        <taxon>Enterobacteriaceae</taxon>
        <taxon>Citrobacter</taxon>
        <taxon>Citrobacter freundii complex</taxon>
    </lineage>
</organism>
<dbReference type="Proteomes" id="UP000003880">
    <property type="component" value="Unassembled WGS sequence"/>
</dbReference>
<accession>D4BAN8</accession>
<name>D4BAN8_9ENTR</name>
<proteinExistence type="predicted"/>
<sequence>MITLENRHTFLRRIIFFANSLRHNPFPRRLLNDNASLSSI</sequence>
<evidence type="ECO:0000313" key="2">
    <source>
        <dbReference type="Proteomes" id="UP000003880"/>
    </source>
</evidence>
<gene>
    <name evidence="1" type="ORF">CIT292_07532</name>
</gene>
<dbReference type="AlphaFoldDB" id="D4BAN8"/>
<evidence type="ECO:0000313" key="1">
    <source>
        <dbReference type="EMBL" id="EFE09249.1"/>
    </source>
</evidence>
<dbReference type="EMBL" id="ABWL02000006">
    <property type="protein sequence ID" value="EFE09249.1"/>
    <property type="molecule type" value="Genomic_DNA"/>
</dbReference>
<dbReference type="HOGENOM" id="CLU_3287082_0_0_6"/>
<comment type="caution">
    <text evidence="1">The sequence shown here is derived from an EMBL/GenBank/DDBJ whole genome shotgun (WGS) entry which is preliminary data.</text>
</comment>
<reference evidence="1 2" key="1">
    <citation type="submission" date="2010-02" db="EMBL/GenBank/DDBJ databases">
        <authorList>
            <person name="Weinstock G."/>
            <person name="Sodergren E."/>
            <person name="Clifton S."/>
            <person name="Fulton L."/>
            <person name="Fulton B."/>
            <person name="Courtney L."/>
            <person name="Fronick C."/>
            <person name="Harrison M."/>
            <person name="Strong C."/>
            <person name="Farmer C."/>
            <person name="Delahaunty K."/>
            <person name="Markovic C."/>
            <person name="Hall O."/>
            <person name="Minx P."/>
            <person name="Tomlinson C."/>
            <person name="Mitreva M."/>
            <person name="Nelson J."/>
            <person name="Hou S."/>
            <person name="Wollam A."/>
            <person name="Pepin K.H."/>
            <person name="Johnson M."/>
            <person name="Bhonagiri V."/>
            <person name="Zhang X."/>
            <person name="Suruliraj S."/>
            <person name="Warren W."/>
            <person name="Chinwalla A."/>
            <person name="Mardis E.R."/>
            <person name="Wilson R.K."/>
        </authorList>
    </citation>
    <scope>NUCLEOTIDE SEQUENCE [LARGE SCALE GENOMIC DNA]</scope>
    <source>
        <strain evidence="1 2">ATCC 29220</strain>
    </source>
</reference>
<protein>
    <submittedName>
        <fullName evidence="1">Uncharacterized protein</fullName>
    </submittedName>
</protein>